<dbReference type="Pfam" id="PF02671">
    <property type="entry name" value="PAH"/>
    <property type="match status" value="2"/>
</dbReference>
<reference evidence="5 6" key="1">
    <citation type="submission" date="2024-11" db="EMBL/GenBank/DDBJ databases">
        <title>A near-complete genome assembly of Cinchona calisaya.</title>
        <authorList>
            <person name="Lian D.C."/>
            <person name="Zhao X.W."/>
            <person name="Wei L."/>
        </authorList>
    </citation>
    <scope>NUCLEOTIDE SEQUENCE [LARGE SCALE GENOMIC DNA]</scope>
    <source>
        <tissue evidence="5">Nenye</tissue>
    </source>
</reference>
<dbReference type="InterPro" id="IPR003822">
    <property type="entry name" value="PAH"/>
</dbReference>
<dbReference type="SUPFAM" id="SSF47762">
    <property type="entry name" value="PAH2 domain"/>
    <property type="match status" value="2"/>
</dbReference>
<comment type="caution">
    <text evidence="5">The sequence shown here is derived from an EMBL/GenBank/DDBJ whole genome shotgun (WGS) entry which is preliminary data.</text>
</comment>
<evidence type="ECO:0000256" key="4">
    <source>
        <dbReference type="PROSITE-ProRule" id="PRU00810"/>
    </source>
</evidence>
<keyword evidence="2" id="KW-0678">Repressor</keyword>
<dbReference type="InterPro" id="IPR039774">
    <property type="entry name" value="Sin3-like"/>
</dbReference>
<accession>A0ABD2ZRA6</accession>
<dbReference type="PROSITE" id="PS51477">
    <property type="entry name" value="PAH"/>
    <property type="match status" value="2"/>
</dbReference>
<protein>
    <submittedName>
        <fullName evidence="5">Uncharacterized protein</fullName>
    </submittedName>
</protein>
<evidence type="ECO:0000256" key="3">
    <source>
        <dbReference type="ARBA" id="ARBA00023242"/>
    </source>
</evidence>
<comment type="subcellular location">
    <subcellularLocation>
        <location evidence="1 4">Nucleus</location>
    </subcellularLocation>
</comment>
<dbReference type="GO" id="GO:0005634">
    <property type="term" value="C:nucleus"/>
    <property type="evidence" value="ECO:0007669"/>
    <property type="project" value="UniProtKB-SubCell"/>
</dbReference>
<keyword evidence="6" id="KW-1185">Reference proteome</keyword>
<dbReference type="EMBL" id="JBJUIK010000008">
    <property type="protein sequence ID" value="KAL3520987.1"/>
    <property type="molecule type" value="Genomic_DNA"/>
</dbReference>
<gene>
    <name evidence="5" type="ORF">ACH5RR_019136</name>
</gene>
<sequence length="296" mass="35169">MEKPTKHDAIAFIRYVKQHLDGDNSYNEFGVALDNFYHGRLSVEDLTTLVETLFESYENLLSGFKLFLPEKKQQESKRVLRVVLKNNKYSSDESKKIVCHGFLEKVKTRFETSNNIEIYNSILRLMIEYRKRSLNIDQVCEKIFVLFIGHADLVYEFEKFFEDQNCKTRKDVEKTRIRVIDDYMNEMEVMLCNLQTFIQRIIEVLNRLKENPLVKINNPFQRITNFRCFQIFYDKFGLENIQALRNSPIEAFPDVLIQLTMKEEEILRFRTSALDFLVQIRGMHCNNARKRKAGVD</sequence>
<evidence type="ECO:0000313" key="6">
    <source>
        <dbReference type="Proteomes" id="UP001630127"/>
    </source>
</evidence>
<dbReference type="AlphaFoldDB" id="A0ABD2ZRA6"/>
<evidence type="ECO:0000256" key="2">
    <source>
        <dbReference type="ARBA" id="ARBA00022491"/>
    </source>
</evidence>
<dbReference type="Proteomes" id="UP001630127">
    <property type="component" value="Unassembled WGS sequence"/>
</dbReference>
<evidence type="ECO:0000313" key="5">
    <source>
        <dbReference type="EMBL" id="KAL3520987.1"/>
    </source>
</evidence>
<dbReference type="InterPro" id="IPR036600">
    <property type="entry name" value="PAH_sf"/>
</dbReference>
<name>A0ABD2ZRA6_9GENT</name>
<organism evidence="5 6">
    <name type="scientific">Cinchona calisaya</name>
    <dbReference type="NCBI Taxonomy" id="153742"/>
    <lineage>
        <taxon>Eukaryota</taxon>
        <taxon>Viridiplantae</taxon>
        <taxon>Streptophyta</taxon>
        <taxon>Embryophyta</taxon>
        <taxon>Tracheophyta</taxon>
        <taxon>Spermatophyta</taxon>
        <taxon>Magnoliopsida</taxon>
        <taxon>eudicotyledons</taxon>
        <taxon>Gunneridae</taxon>
        <taxon>Pentapetalae</taxon>
        <taxon>asterids</taxon>
        <taxon>lamiids</taxon>
        <taxon>Gentianales</taxon>
        <taxon>Rubiaceae</taxon>
        <taxon>Cinchonoideae</taxon>
        <taxon>Cinchoneae</taxon>
        <taxon>Cinchona</taxon>
    </lineage>
</organism>
<keyword evidence="3 4" id="KW-0539">Nucleus</keyword>
<proteinExistence type="predicted"/>
<dbReference type="PANTHER" id="PTHR12346">
    <property type="entry name" value="SIN3B-RELATED"/>
    <property type="match status" value="1"/>
</dbReference>
<dbReference type="PANTHER" id="PTHR12346:SF0">
    <property type="entry name" value="SIN3A, ISOFORM G"/>
    <property type="match status" value="1"/>
</dbReference>
<evidence type="ECO:0000256" key="1">
    <source>
        <dbReference type="ARBA" id="ARBA00004123"/>
    </source>
</evidence>
<dbReference type="Gene3D" id="1.20.1160.11">
    <property type="entry name" value="Paired amphipathic helix"/>
    <property type="match status" value="2"/>
</dbReference>